<feature type="region of interest" description="Disordered" evidence="1">
    <location>
        <begin position="23"/>
        <end position="59"/>
    </location>
</feature>
<evidence type="ECO:0000313" key="2">
    <source>
        <dbReference type="EMBL" id="KAG8200018.1"/>
    </source>
</evidence>
<dbReference type="AlphaFoldDB" id="A0AAV6VVC9"/>
<name>A0AAV6VVC9_9ARAC</name>
<sequence length="88" mass="9048">MKSIITTIQPICTPLSIPSVYSGKLSSDNNSGGDSAAAGVQLNSNNIKTDDTTKTSCASPPILIPDARADALIREVENGFLGEHGFGG</sequence>
<evidence type="ECO:0000313" key="3">
    <source>
        <dbReference type="Proteomes" id="UP000827092"/>
    </source>
</evidence>
<keyword evidence="3" id="KW-1185">Reference proteome</keyword>
<proteinExistence type="predicted"/>
<dbReference type="Proteomes" id="UP000827092">
    <property type="component" value="Unassembled WGS sequence"/>
</dbReference>
<reference evidence="2 3" key="1">
    <citation type="journal article" date="2022" name="Nat. Ecol. Evol.">
        <title>A masculinizing supergene underlies an exaggerated male reproductive morph in a spider.</title>
        <authorList>
            <person name="Hendrickx F."/>
            <person name="De Corte Z."/>
            <person name="Sonet G."/>
            <person name="Van Belleghem S.M."/>
            <person name="Kostlbacher S."/>
            <person name="Vangestel C."/>
        </authorList>
    </citation>
    <scope>NUCLEOTIDE SEQUENCE [LARGE SCALE GENOMIC DNA]</scope>
    <source>
        <strain evidence="2">W744_W776</strain>
    </source>
</reference>
<comment type="caution">
    <text evidence="2">The sequence shown here is derived from an EMBL/GenBank/DDBJ whole genome shotgun (WGS) entry which is preliminary data.</text>
</comment>
<gene>
    <name evidence="2" type="ORF">JTE90_001249</name>
</gene>
<evidence type="ECO:0000256" key="1">
    <source>
        <dbReference type="SAM" id="MobiDB-lite"/>
    </source>
</evidence>
<organism evidence="2 3">
    <name type="scientific">Oedothorax gibbosus</name>
    <dbReference type="NCBI Taxonomy" id="931172"/>
    <lineage>
        <taxon>Eukaryota</taxon>
        <taxon>Metazoa</taxon>
        <taxon>Ecdysozoa</taxon>
        <taxon>Arthropoda</taxon>
        <taxon>Chelicerata</taxon>
        <taxon>Arachnida</taxon>
        <taxon>Araneae</taxon>
        <taxon>Araneomorphae</taxon>
        <taxon>Entelegynae</taxon>
        <taxon>Araneoidea</taxon>
        <taxon>Linyphiidae</taxon>
        <taxon>Erigoninae</taxon>
        <taxon>Oedothorax</taxon>
    </lineage>
</organism>
<dbReference type="EMBL" id="JAFNEN010000021">
    <property type="protein sequence ID" value="KAG8200018.1"/>
    <property type="molecule type" value="Genomic_DNA"/>
</dbReference>
<feature type="compositionally biased region" description="Polar residues" evidence="1">
    <location>
        <begin position="24"/>
        <end position="33"/>
    </location>
</feature>
<protein>
    <submittedName>
        <fullName evidence="2">Uncharacterized protein</fullName>
    </submittedName>
</protein>
<accession>A0AAV6VVC9</accession>